<name>A0AAW9S1U4_9HYPH</name>
<dbReference type="Pfam" id="PF07729">
    <property type="entry name" value="FCD"/>
    <property type="match status" value="1"/>
</dbReference>
<dbReference type="AlphaFoldDB" id="A0AAW9S1U4"/>
<dbReference type="InterPro" id="IPR036390">
    <property type="entry name" value="WH_DNA-bd_sf"/>
</dbReference>
<dbReference type="Proteomes" id="UP001378188">
    <property type="component" value="Unassembled WGS sequence"/>
</dbReference>
<protein>
    <submittedName>
        <fullName evidence="5">FCD domain-containing protein</fullName>
    </submittedName>
</protein>
<sequence>MTDGPDPDLPVVPATRRRRRETISERIKDMIIERRFRPGDRLPAERELMDLFRASKGSIREALSALRSQGLIRTRTGPGGGIFLSEIGPQRAMALLSNYFLFRTPTIADIYAVRLELEPELAASVAGHLTEADFARLERTMRLYDAEPETAEQEYVQRMAELDFHSVLAELCPNPVLGLYCSFLQTLLRELVVCRRIYDAPHPDLRDAGLHYQLRLVRALRAGDAAAARRIMAEHMEAARAYMVRMEASIEGGFLRTGDEVP</sequence>
<dbReference type="InterPro" id="IPR030489">
    <property type="entry name" value="TR_Rrf2-type_CS"/>
</dbReference>
<dbReference type="GO" id="GO:0003677">
    <property type="term" value="F:DNA binding"/>
    <property type="evidence" value="ECO:0007669"/>
    <property type="project" value="UniProtKB-KW"/>
</dbReference>
<proteinExistence type="predicted"/>
<evidence type="ECO:0000256" key="3">
    <source>
        <dbReference type="ARBA" id="ARBA00023163"/>
    </source>
</evidence>
<dbReference type="PRINTS" id="PR00035">
    <property type="entry name" value="HTHGNTR"/>
</dbReference>
<dbReference type="InterPro" id="IPR011711">
    <property type="entry name" value="GntR_C"/>
</dbReference>
<dbReference type="PANTHER" id="PTHR43537">
    <property type="entry name" value="TRANSCRIPTIONAL REGULATOR, GNTR FAMILY"/>
    <property type="match status" value="1"/>
</dbReference>
<organism evidence="5 6">
    <name type="scientific">Microbaculum marinum</name>
    <dbReference type="NCBI Taxonomy" id="1764581"/>
    <lineage>
        <taxon>Bacteria</taxon>
        <taxon>Pseudomonadati</taxon>
        <taxon>Pseudomonadota</taxon>
        <taxon>Alphaproteobacteria</taxon>
        <taxon>Hyphomicrobiales</taxon>
        <taxon>Tepidamorphaceae</taxon>
        <taxon>Microbaculum</taxon>
    </lineage>
</organism>
<dbReference type="EMBL" id="JAZHOF010000008">
    <property type="protein sequence ID" value="MEJ8573591.1"/>
    <property type="molecule type" value="Genomic_DNA"/>
</dbReference>
<dbReference type="InterPro" id="IPR008920">
    <property type="entry name" value="TF_FadR/GntR_C"/>
</dbReference>
<gene>
    <name evidence="5" type="ORF">V3328_19025</name>
</gene>
<dbReference type="RefSeq" id="WP_340331294.1">
    <property type="nucleotide sequence ID" value="NZ_JAZHOF010000008.1"/>
</dbReference>
<dbReference type="Gene3D" id="1.10.10.10">
    <property type="entry name" value="Winged helix-like DNA-binding domain superfamily/Winged helix DNA-binding domain"/>
    <property type="match status" value="1"/>
</dbReference>
<dbReference type="PROSITE" id="PS50949">
    <property type="entry name" value="HTH_GNTR"/>
    <property type="match status" value="1"/>
</dbReference>
<dbReference type="Pfam" id="PF00392">
    <property type="entry name" value="GntR"/>
    <property type="match status" value="1"/>
</dbReference>
<feature type="domain" description="HTH gntR-type" evidence="4">
    <location>
        <begin position="17"/>
        <end position="87"/>
    </location>
</feature>
<keyword evidence="1" id="KW-0805">Transcription regulation</keyword>
<accession>A0AAW9S1U4</accession>
<dbReference type="PROSITE" id="PS01332">
    <property type="entry name" value="HTH_RRF2_1"/>
    <property type="match status" value="1"/>
</dbReference>
<keyword evidence="2" id="KW-0238">DNA-binding</keyword>
<dbReference type="SUPFAM" id="SSF48008">
    <property type="entry name" value="GntR ligand-binding domain-like"/>
    <property type="match status" value="1"/>
</dbReference>
<dbReference type="GO" id="GO:0003700">
    <property type="term" value="F:DNA-binding transcription factor activity"/>
    <property type="evidence" value="ECO:0007669"/>
    <property type="project" value="InterPro"/>
</dbReference>
<evidence type="ECO:0000256" key="2">
    <source>
        <dbReference type="ARBA" id="ARBA00023125"/>
    </source>
</evidence>
<dbReference type="SMART" id="SM00895">
    <property type="entry name" value="FCD"/>
    <property type="match status" value="1"/>
</dbReference>
<evidence type="ECO:0000313" key="6">
    <source>
        <dbReference type="Proteomes" id="UP001378188"/>
    </source>
</evidence>
<dbReference type="SUPFAM" id="SSF46785">
    <property type="entry name" value="Winged helix' DNA-binding domain"/>
    <property type="match status" value="1"/>
</dbReference>
<dbReference type="InterPro" id="IPR000524">
    <property type="entry name" value="Tscrpt_reg_HTH_GntR"/>
</dbReference>
<evidence type="ECO:0000259" key="4">
    <source>
        <dbReference type="PROSITE" id="PS50949"/>
    </source>
</evidence>
<dbReference type="PANTHER" id="PTHR43537:SF5">
    <property type="entry name" value="UXU OPERON TRANSCRIPTIONAL REGULATOR"/>
    <property type="match status" value="1"/>
</dbReference>
<evidence type="ECO:0000256" key="1">
    <source>
        <dbReference type="ARBA" id="ARBA00023015"/>
    </source>
</evidence>
<evidence type="ECO:0000313" key="5">
    <source>
        <dbReference type="EMBL" id="MEJ8573591.1"/>
    </source>
</evidence>
<dbReference type="SMART" id="SM00345">
    <property type="entry name" value="HTH_GNTR"/>
    <property type="match status" value="1"/>
</dbReference>
<dbReference type="CDD" id="cd07377">
    <property type="entry name" value="WHTH_GntR"/>
    <property type="match status" value="1"/>
</dbReference>
<comment type="caution">
    <text evidence="5">The sequence shown here is derived from an EMBL/GenBank/DDBJ whole genome shotgun (WGS) entry which is preliminary data.</text>
</comment>
<keyword evidence="3" id="KW-0804">Transcription</keyword>
<reference evidence="5 6" key="1">
    <citation type="submission" date="2024-02" db="EMBL/GenBank/DDBJ databases">
        <title>Genome analysis and characterization of Microbaculum marinisediminis sp. nov., isolated from marine sediment.</title>
        <authorList>
            <person name="Du Z.-J."/>
            <person name="Ye Y.-Q."/>
            <person name="Zhang Z.-R."/>
            <person name="Yuan S.-M."/>
            <person name="Zhang X.-Y."/>
        </authorList>
    </citation>
    <scope>NUCLEOTIDE SEQUENCE [LARGE SCALE GENOMIC DNA]</scope>
    <source>
        <strain evidence="5 6">SDUM1044001</strain>
    </source>
</reference>
<dbReference type="InterPro" id="IPR036388">
    <property type="entry name" value="WH-like_DNA-bd_sf"/>
</dbReference>
<dbReference type="Gene3D" id="1.20.120.530">
    <property type="entry name" value="GntR ligand-binding domain-like"/>
    <property type="match status" value="1"/>
</dbReference>
<keyword evidence="6" id="KW-1185">Reference proteome</keyword>